<dbReference type="Gene3D" id="3.40.800.20">
    <property type="entry name" value="Histone deacetylase domain"/>
    <property type="match status" value="1"/>
</dbReference>
<evidence type="ECO:0000313" key="4">
    <source>
        <dbReference type="Proteomes" id="UP000199110"/>
    </source>
</evidence>
<dbReference type="InterPro" id="IPR023801">
    <property type="entry name" value="His_deacetylse_dom"/>
</dbReference>
<dbReference type="InterPro" id="IPR037138">
    <property type="entry name" value="His_deacetylse_dom_sf"/>
</dbReference>
<dbReference type="RefSeq" id="WP_245749313.1">
    <property type="nucleotide sequence ID" value="NZ_FORA01000007.1"/>
</dbReference>
<gene>
    <name evidence="3" type="ORF">SAMN04488095_3667</name>
</gene>
<reference evidence="3 4" key="1">
    <citation type="submission" date="2016-10" db="EMBL/GenBank/DDBJ databases">
        <authorList>
            <person name="de Groot N.N."/>
        </authorList>
    </citation>
    <scope>NUCLEOTIDE SEQUENCE [LARGE SCALE GENOMIC DNA]</scope>
    <source>
        <strain evidence="3 4">DSM 19073</strain>
    </source>
</reference>
<name>A0A1I3U906_9RHOB</name>
<dbReference type="AlphaFoldDB" id="A0A1I3U906"/>
<accession>A0A1I3U906</accession>
<organism evidence="3 4">
    <name type="scientific">Jannaschia pohangensis</name>
    <dbReference type="NCBI Taxonomy" id="390807"/>
    <lineage>
        <taxon>Bacteria</taxon>
        <taxon>Pseudomonadati</taxon>
        <taxon>Pseudomonadota</taxon>
        <taxon>Alphaproteobacteria</taxon>
        <taxon>Rhodobacterales</taxon>
        <taxon>Roseobacteraceae</taxon>
        <taxon>Jannaschia</taxon>
    </lineage>
</organism>
<dbReference type="InterPro" id="IPR023696">
    <property type="entry name" value="Ureohydrolase_dom_sf"/>
</dbReference>
<dbReference type="PANTHER" id="PTHR10625:SF10">
    <property type="entry name" value="HISTONE DEACETYLASE HDAC1"/>
    <property type="match status" value="1"/>
</dbReference>
<comment type="similarity">
    <text evidence="1">Belongs to the histone deacetylase family.</text>
</comment>
<dbReference type="STRING" id="390807.SAMN04488095_3667"/>
<proteinExistence type="inferred from homology"/>
<evidence type="ECO:0000259" key="2">
    <source>
        <dbReference type="Pfam" id="PF00850"/>
    </source>
</evidence>
<dbReference type="CDD" id="cd11599">
    <property type="entry name" value="HDAC_classII_2"/>
    <property type="match status" value="1"/>
</dbReference>
<dbReference type="Proteomes" id="UP000199110">
    <property type="component" value="Unassembled WGS sequence"/>
</dbReference>
<keyword evidence="4" id="KW-1185">Reference proteome</keyword>
<sequence>MPPIEAASRTALFTHDCALKHVTPPGHPEQVNRLKSILRALADTPLDRRPAEAATDAQITLCHPQSYIDMLVEREPEEDTIPLDADTWMSPGTLRAARHAVGAAIGAVDAVMDGSVANAFVAMRPPGHHAETAKPMGFCLFGTVAIAARHAMEHHGLSRVAVFDFDVHHGNGTQDLLWNEPRAFFVSSHQSPLWPGTGDTSERGAHDNILNVPLPPDSDGKTFRAAIRPALDRVDAFAPELILVSAGFDAHRDDPLAQLNWVEDDFAWITGELCDLAARHAGGRLVSCLEGGYDLDALATSVLAHVNVLRKAG</sequence>
<dbReference type="EMBL" id="FORA01000007">
    <property type="protein sequence ID" value="SFJ79193.1"/>
    <property type="molecule type" value="Genomic_DNA"/>
</dbReference>
<protein>
    <submittedName>
        <fullName evidence="3">Acetoin utilization deacetylase AcuC</fullName>
    </submittedName>
</protein>
<feature type="domain" description="Histone deacetylase" evidence="2">
    <location>
        <begin position="27"/>
        <end position="309"/>
    </location>
</feature>
<evidence type="ECO:0000313" key="3">
    <source>
        <dbReference type="EMBL" id="SFJ79193.1"/>
    </source>
</evidence>
<dbReference type="InterPro" id="IPR000286">
    <property type="entry name" value="HDACs"/>
</dbReference>
<dbReference type="PRINTS" id="PR01270">
    <property type="entry name" value="HDASUPER"/>
</dbReference>
<dbReference type="Pfam" id="PF00850">
    <property type="entry name" value="Hist_deacetyl"/>
    <property type="match status" value="1"/>
</dbReference>
<dbReference type="GO" id="GO:0040029">
    <property type="term" value="P:epigenetic regulation of gene expression"/>
    <property type="evidence" value="ECO:0007669"/>
    <property type="project" value="TreeGrafter"/>
</dbReference>
<evidence type="ECO:0000256" key="1">
    <source>
        <dbReference type="ARBA" id="ARBA00005947"/>
    </source>
</evidence>
<dbReference type="PANTHER" id="PTHR10625">
    <property type="entry name" value="HISTONE DEACETYLASE HDAC1-RELATED"/>
    <property type="match status" value="1"/>
</dbReference>
<dbReference type="GO" id="GO:0004407">
    <property type="term" value="F:histone deacetylase activity"/>
    <property type="evidence" value="ECO:0007669"/>
    <property type="project" value="TreeGrafter"/>
</dbReference>
<dbReference type="SUPFAM" id="SSF52768">
    <property type="entry name" value="Arginase/deacetylase"/>
    <property type="match status" value="1"/>
</dbReference>